<name>A0ABW4LF82_9MICO</name>
<keyword evidence="2" id="KW-1133">Transmembrane helix</keyword>
<gene>
    <name evidence="3" type="ORF">ACFSBI_10190</name>
</gene>
<reference evidence="4" key="1">
    <citation type="journal article" date="2019" name="Int. J. Syst. Evol. Microbiol.">
        <title>The Global Catalogue of Microorganisms (GCM) 10K type strain sequencing project: providing services to taxonomists for standard genome sequencing and annotation.</title>
        <authorList>
            <consortium name="The Broad Institute Genomics Platform"/>
            <consortium name="The Broad Institute Genome Sequencing Center for Infectious Disease"/>
            <person name="Wu L."/>
            <person name="Ma J."/>
        </authorList>
    </citation>
    <scope>NUCLEOTIDE SEQUENCE [LARGE SCALE GENOMIC DNA]</scope>
    <source>
        <strain evidence="4">CGMCC 1.12471</strain>
    </source>
</reference>
<sequence>MKTREFDPVRSAALRNELESLPTARSAPSVAERLCRPQVWVTAVTAILLLAATVGVLQVTAAHEPQPARTGGLDALQQVTDPDSGAFVARAVHVLLQARGEGLGERRFEVPSGTGSVRVLLVCASDEHFTIDLSGGGGAPASGASTLSGGCGRTIGGTGDVPVEAGAHRVAVHTPADVRWDLLVIRTPDPTVRTGPVIDPLAAVRDPYDPDSLPGDTRPLLQGSGRGSDRVSGPTAPAGVRLRAYLVCSPSSSSTTATIDGHRVRGCMNSIAHWFDFTPTDGRLVADVRASGDWALLVVRAPAGAAGDSPDATVLPYPAEQHDVLARTRGSGASASGTYVRRSAWLTLVMTCRGSGSLEVETPDGGTRLRGRCDGHPIETSFGGEDDGIGRTRTWTAVPHGDISWTFQILDGS</sequence>
<dbReference type="EMBL" id="JBHUEA010000014">
    <property type="protein sequence ID" value="MFD1721922.1"/>
    <property type="molecule type" value="Genomic_DNA"/>
</dbReference>
<feature type="region of interest" description="Disordered" evidence="1">
    <location>
        <begin position="203"/>
        <end position="235"/>
    </location>
</feature>
<evidence type="ECO:0000256" key="1">
    <source>
        <dbReference type="SAM" id="MobiDB-lite"/>
    </source>
</evidence>
<organism evidence="3 4">
    <name type="scientific">Amnibacterium endophyticum</name>
    <dbReference type="NCBI Taxonomy" id="2109337"/>
    <lineage>
        <taxon>Bacteria</taxon>
        <taxon>Bacillati</taxon>
        <taxon>Actinomycetota</taxon>
        <taxon>Actinomycetes</taxon>
        <taxon>Micrococcales</taxon>
        <taxon>Microbacteriaceae</taxon>
        <taxon>Amnibacterium</taxon>
    </lineage>
</organism>
<accession>A0ABW4LF82</accession>
<feature type="transmembrane region" description="Helical" evidence="2">
    <location>
        <begin position="39"/>
        <end position="59"/>
    </location>
</feature>
<keyword evidence="2" id="KW-0472">Membrane</keyword>
<keyword evidence="2" id="KW-0812">Transmembrane</keyword>
<evidence type="ECO:0000256" key="2">
    <source>
        <dbReference type="SAM" id="Phobius"/>
    </source>
</evidence>
<comment type="caution">
    <text evidence="3">The sequence shown here is derived from an EMBL/GenBank/DDBJ whole genome shotgun (WGS) entry which is preliminary data.</text>
</comment>
<evidence type="ECO:0000313" key="4">
    <source>
        <dbReference type="Proteomes" id="UP001597347"/>
    </source>
</evidence>
<dbReference type="Proteomes" id="UP001597347">
    <property type="component" value="Unassembled WGS sequence"/>
</dbReference>
<proteinExistence type="predicted"/>
<evidence type="ECO:0000313" key="3">
    <source>
        <dbReference type="EMBL" id="MFD1721922.1"/>
    </source>
</evidence>
<dbReference type="RefSeq" id="WP_377934587.1">
    <property type="nucleotide sequence ID" value="NZ_JBHUEA010000014.1"/>
</dbReference>
<keyword evidence="4" id="KW-1185">Reference proteome</keyword>
<protein>
    <submittedName>
        <fullName evidence="3">Uncharacterized protein</fullName>
    </submittedName>
</protein>